<gene>
    <name evidence="1" type="ORF">AABB29_06600</name>
</gene>
<dbReference type="EMBL" id="CP150951">
    <property type="protein sequence ID" value="WZC50304.1"/>
    <property type="molecule type" value="Genomic_DNA"/>
</dbReference>
<reference evidence="2" key="1">
    <citation type="submission" date="2024-04" db="EMBL/GenBank/DDBJ databases">
        <title>Phylogenomic analyses of a clade within the roseobacter group suggest taxonomic reassignments of species of the genera Aestuariivita, Citreicella, Loktanella, Nautella, Pelagibaca, Ruegeria, Thalassobius, Thiobacimonas and Tropicibacter, and the proposal o.</title>
        <authorList>
            <person name="Jeon C.O."/>
        </authorList>
    </citation>
    <scope>NUCLEOTIDE SEQUENCE [LARGE SCALE GENOMIC DNA]</scope>
    <source>
        <strain evidence="2">BS5-3</strain>
    </source>
</reference>
<name>A0ABZ2VBQ1_9RHOB</name>
<dbReference type="RefSeq" id="WP_341368406.1">
    <property type="nucleotide sequence ID" value="NZ_CP150951.2"/>
</dbReference>
<dbReference type="Proteomes" id="UP001440612">
    <property type="component" value="Chromosome"/>
</dbReference>
<sequence>MSAVIEIDTLVLEGMADDEARRAAAAFERQLQDLLNTHGLPLGKTAADINKIDLGALPVTMTAPEARGAELARALFAELHK</sequence>
<proteinExistence type="predicted"/>
<keyword evidence="2" id="KW-1185">Reference proteome</keyword>
<accession>A0ABZ2VBQ1</accession>
<evidence type="ECO:0000313" key="1">
    <source>
        <dbReference type="EMBL" id="WZC50304.1"/>
    </source>
</evidence>
<evidence type="ECO:0000313" key="2">
    <source>
        <dbReference type="Proteomes" id="UP001440612"/>
    </source>
</evidence>
<protein>
    <submittedName>
        <fullName evidence="1">Uncharacterized protein</fullName>
    </submittedName>
</protein>
<organism evidence="1 2">
    <name type="scientific">Yoonia phaeophyticola</name>
    <dbReference type="NCBI Taxonomy" id="3137369"/>
    <lineage>
        <taxon>Bacteria</taxon>
        <taxon>Pseudomonadati</taxon>
        <taxon>Pseudomonadota</taxon>
        <taxon>Alphaproteobacteria</taxon>
        <taxon>Rhodobacterales</taxon>
        <taxon>Paracoccaceae</taxon>
        <taxon>Yoonia</taxon>
    </lineage>
</organism>